<evidence type="ECO:0008006" key="3">
    <source>
        <dbReference type="Google" id="ProtNLM"/>
    </source>
</evidence>
<dbReference type="PATRIC" id="fig|1122207.3.peg.1761"/>
<keyword evidence="2" id="KW-1185">Reference proteome</keyword>
<gene>
    <name evidence="1" type="ORF">MUS1_13110</name>
</gene>
<dbReference type="eggNOG" id="COG0502">
    <property type="taxonomic scope" value="Bacteria"/>
</dbReference>
<accession>X7E4R7</accession>
<reference evidence="1 2" key="1">
    <citation type="submission" date="2014-01" db="EMBL/GenBank/DDBJ databases">
        <title>Marinomonas ushuaiensis DSM 15871 Genome Sequencing.</title>
        <authorList>
            <person name="Lai Q."/>
            <person name="Shao Z.S."/>
        </authorList>
    </citation>
    <scope>NUCLEOTIDE SEQUENCE [LARGE SCALE GENOMIC DNA]</scope>
    <source>
        <strain evidence="1 2">DSM 15871</strain>
    </source>
</reference>
<dbReference type="RefSeq" id="WP_036161292.1">
    <property type="nucleotide sequence ID" value="NZ_JAMB01000006.1"/>
</dbReference>
<proteinExistence type="predicted"/>
<evidence type="ECO:0000313" key="2">
    <source>
        <dbReference type="Proteomes" id="UP000054058"/>
    </source>
</evidence>
<dbReference type="STRING" id="1122207.MUS1_13110"/>
<protein>
    <recommendedName>
        <fullName evidence="3">Biotin and thiamin synthesis-associated domain-containing protein</fullName>
    </recommendedName>
</protein>
<name>X7E4R7_9GAMM</name>
<evidence type="ECO:0000313" key="1">
    <source>
        <dbReference type="EMBL" id="ETX10912.1"/>
    </source>
</evidence>
<dbReference type="AlphaFoldDB" id="X7E4R7"/>
<organism evidence="1 2">
    <name type="scientific">Marinomonas ushuaiensis DSM 15871</name>
    <dbReference type="NCBI Taxonomy" id="1122207"/>
    <lineage>
        <taxon>Bacteria</taxon>
        <taxon>Pseudomonadati</taxon>
        <taxon>Pseudomonadota</taxon>
        <taxon>Gammaproteobacteria</taxon>
        <taxon>Oceanospirillales</taxon>
        <taxon>Oceanospirillaceae</taxon>
        <taxon>Marinomonas</taxon>
    </lineage>
</organism>
<dbReference type="EMBL" id="JAMB01000006">
    <property type="protein sequence ID" value="ETX10912.1"/>
    <property type="molecule type" value="Genomic_DNA"/>
</dbReference>
<comment type="caution">
    <text evidence="1">The sequence shown here is derived from an EMBL/GenBank/DDBJ whole genome shotgun (WGS) entry which is preliminary data.</text>
</comment>
<dbReference type="Proteomes" id="UP000054058">
    <property type="component" value="Unassembled WGS sequence"/>
</dbReference>
<sequence length="72" mass="7936">MVGANSIFYGGKLLTAANLEADKDMALLAYLGVSPERREELSDEAVVESIVARVVNQEESKLFYEANVQKMI</sequence>